<dbReference type="AlphaFoldDB" id="A0AAE0XIA3"/>
<sequence length="133" mass="14961">MPGYLESFRFFSLGTTTSANTTSFNMFDALSLSTLQNSLTMDEDQIEYISGIIYLILSSLAMPLFWLETLLFRMLGLPTSTSFRMFRRPDTVPEGYTDVAYSYTLITIMLIPTSSGGIEIYMAEHSLDICSVL</sequence>
<evidence type="ECO:0000256" key="1">
    <source>
        <dbReference type="SAM" id="Phobius"/>
    </source>
</evidence>
<keyword evidence="3" id="KW-1185">Reference proteome</keyword>
<proteinExistence type="predicted"/>
<feature type="transmembrane region" description="Helical" evidence="1">
    <location>
        <begin position="48"/>
        <end position="67"/>
    </location>
</feature>
<reference evidence="2" key="2">
    <citation type="submission" date="2023-06" db="EMBL/GenBank/DDBJ databases">
        <authorList>
            <consortium name="Lawrence Berkeley National Laboratory"/>
            <person name="Haridas S."/>
            <person name="Hensen N."/>
            <person name="Bonometti L."/>
            <person name="Westerberg I."/>
            <person name="Brannstrom I.O."/>
            <person name="Guillou S."/>
            <person name="Cros-Aarteil S."/>
            <person name="Calhoun S."/>
            <person name="Kuo A."/>
            <person name="Mondo S."/>
            <person name="Pangilinan J."/>
            <person name="Riley R."/>
            <person name="Labutti K."/>
            <person name="Andreopoulos B."/>
            <person name="Lipzen A."/>
            <person name="Chen C."/>
            <person name="Yanf M."/>
            <person name="Daum C."/>
            <person name="Ng V."/>
            <person name="Clum A."/>
            <person name="Steindorff A."/>
            <person name="Ohm R."/>
            <person name="Martin F."/>
            <person name="Silar P."/>
            <person name="Natvig D."/>
            <person name="Lalanne C."/>
            <person name="Gautier V."/>
            <person name="Ament-Velasquez S.L."/>
            <person name="Kruys A."/>
            <person name="Hutchinson M.I."/>
            <person name="Powell A.J."/>
            <person name="Barry K."/>
            <person name="Miller A.N."/>
            <person name="Grigoriev I.V."/>
            <person name="Debuchy R."/>
            <person name="Gladieux P."/>
            <person name="Thoren M.H."/>
            <person name="Johannesson H."/>
        </authorList>
    </citation>
    <scope>NUCLEOTIDE SEQUENCE</scope>
    <source>
        <strain evidence="2">CBS 314.62</strain>
    </source>
</reference>
<organism evidence="2 3">
    <name type="scientific">Podospora appendiculata</name>
    <dbReference type="NCBI Taxonomy" id="314037"/>
    <lineage>
        <taxon>Eukaryota</taxon>
        <taxon>Fungi</taxon>
        <taxon>Dikarya</taxon>
        <taxon>Ascomycota</taxon>
        <taxon>Pezizomycotina</taxon>
        <taxon>Sordariomycetes</taxon>
        <taxon>Sordariomycetidae</taxon>
        <taxon>Sordariales</taxon>
        <taxon>Podosporaceae</taxon>
        <taxon>Podospora</taxon>
    </lineage>
</organism>
<name>A0AAE0XIA3_9PEZI</name>
<protein>
    <submittedName>
        <fullName evidence="2">Uncharacterized protein</fullName>
    </submittedName>
</protein>
<keyword evidence="1" id="KW-0472">Membrane</keyword>
<accession>A0AAE0XIA3</accession>
<comment type="caution">
    <text evidence="2">The sequence shown here is derived from an EMBL/GenBank/DDBJ whole genome shotgun (WGS) entry which is preliminary data.</text>
</comment>
<dbReference type="Proteomes" id="UP001270362">
    <property type="component" value="Unassembled WGS sequence"/>
</dbReference>
<reference evidence="2" key="1">
    <citation type="journal article" date="2023" name="Mol. Phylogenet. Evol.">
        <title>Genome-scale phylogeny and comparative genomics of the fungal order Sordariales.</title>
        <authorList>
            <person name="Hensen N."/>
            <person name="Bonometti L."/>
            <person name="Westerberg I."/>
            <person name="Brannstrom I.O."/>
            <person name="Guillou S."/>
            <person name="Cros-Aarteil S."/>
            <person name="Calhoun S."/>
            <person name="Haridas S."/>
            <person name="Kuo A."/>
            <person name="Mondo S."/>
            <person name="Pangilinan J."/>
            <person name="Riley R."/>
            <person name="LaButti K."/>
            <person name="Andreopoulos B."/>
            <person name="Lipzen A."/>
            <person name="Chen C."/>
            <person name="Yan M."/>
            <person name="Daum C."/>
            <person name="Ng V."/>
            <person name="Clum A."/>
            <person name="Steindorff A."/>
            <person name="Ohm R.A."/>
            <person name="Martin F."/>
            <person name="Silar P."/>
            <person name="Natvig D.O."/>
            <person name="Lalanne C."/>
            <person name="Gautier V."/>
            <person name="Ament-Velasquez S.L."/>
            <person name="Kruys A."/>
            <person name="Hutchinson M.I."/>
            <person name="Powell A.J."/>
            <person name="Barry K."/>
            <person name="Miller A.N."/>
            <person name="Grigoriev I.V."/>
            <person name="Debuchy R."/>
            <person name="Gladieux P."/>
            <person name="Hiltunen Thoren M."/>
            <person name="Johannesson H."/>
        </authorList>
    </citation>
    <scope>NUCLEOTIDE SEQUENCE</scope>
    <source>
        <strain evidence="2">CBS 314.62</strain>
    </source>
</reference>
<keyword evidence="1" id="KW-0812">Transmembrane</keyword>
<evidence type="ECO:0000313" key="3">
    <source>
        <dbReference type="Proteomes" id="UP001270362"/>
    </source>
</evidence>
<keyword evidence="1" id="KW-1133">Transmembrane helix</keyword>
<evidence type="ECO:0000313" key="2">
    <source>
        <dbReference type="EMBL" id="KAK3693947.1"/>
    </source>
</evidence>
<gene>
    <name evidence="2" type="ORF">B0T22DRAFT_451218</name>
</gene>
<dbReference type="EMBL" id="JAULSO010000001">
    <property type="protein sequence ID" value="KAK3693947.1"/>
    <property type="molecule type" value="Genomic_DNA"/>
</dbReference>